<name>A0A8D8BJZ1_CULPI</name>
<dbReference type="EMBL" id="HBUE01078421">
    <property type="protein sequence ID" value="CAG6476420.1"/>
    <property type="molecule type" value="Transcribed_RNA"/>
</dbReference>
<organism evidence="2">
    <name type="scientific">Culex pipiens</name>
    <name type="common">House mosquito</name>
    <dbReference type="NCBI Taxonomy" id="7175"/>
    <lineage>
        <taxon>Eukaryota</taxon>
        <taxon>Metazoa</taxon>
        <taxon>Ecdysozoa</taxon>
        <taxon>Arthropoda</taxon>
        <taxon>Hexapoda</taxon>
        <taxon>Insecta</taxon>
        <taxon>Pterygota</taxon>
        <taxon>Neoptera</taxon>
        <taxon>Endopterygota</taxon>
        <taxon>Diptera</taxon>
        <taxon>Nematocera</taxon>
        <taxon>Culicoidea</taxon>
        <taxon>Culicidae</taxon>
        <taxon>Culicinae</taxon>
        <taxon>Culicini</taxon>
        <taxon>Culex</taxon>
        <taxon>Culex</taxon>
    </lineage>
</organism>
<dbReference type="AlphaFoldDB" id="A0A8D8BJZ1"/>
<proteinExistence type="predicted"/>
<sequence>MNPGGRFREPFFLVSPTLLPEMAWKTFRYRWIQLSSSGTSSSPPDGVGGVEPEASLRRGSELVAARDSCWGGCCWPCGGVVLTTVEEGAAVTVDAAASRFDLELLLNLYFLLSANSALSSISRQMVKYMMSRLMFFSFSYSDSLKLLLISLMLALFCEALLQFRSSPGGLLPS</sequence>
<evidence type="ECO:0000313" key="2">
    <source>
        <dbReference type="EMBL" id="CAG6476420.1"/>
    </source>
</evidence>
<reference evidence="2" key="1">
    <citation type="submission" date="2021-05" db="EMBL/GenBank/DDBJ databases">
        <authorList>
            <person name="Alioto T."/>
            <person name="Alioto T."/>
            <person name="Gomez Garrido J."/>
        </authorList>
    </citation>
    <scope>NUCLEOTIDE SEQUENCE</scope>
</reference>
<keyword evidence="1" id="KW-0472">Membrane</keyword>
<keyword evidence="1" id="KW-1133">Transmembrane helix</keyword>
<accession>A0A8D8BJZ1</accession>
<feature type="transmembrane region" description="Helical" evidence="1">
    <location>
        <begin position="143"/>
        <end position="163"/>
    </location>
</feature>
<keyword evidence="1" id="KW-0812">Transmembrane</keyword>
<evidence type="ECO:0000256" key="1">
    <source>
        <dbReference type="SAM" id="Phobius"/>
    </source>
</evidence>
<protein>
    <submittedName>
        <fullName evidence="2">(northern house mosquito) hypothetical protein</fullName>
    </submittedName>
</protein>